<keyword evidence="1" id="KW-1133">Transmembrane helix</keyword>
<gene>
    <name evidence="2" type="ORF">KI659_07290</name>
</gene>
<evidence type="ECO:0000313" key="3">
    <source>
        <dbReference type="Proteomes" id="UP001319104"/>
    </source>
</evidence>
<dbReference type="Proteomes" id="UP001319104">
    <property type="component" value="Unassembled WGS sequence"/>
</dbReference>
<keyword evidence="1" id="KW-0812">Transmembrane</keyword>
<feature type="transmembrane region" description="Helical" evidence="1">
    <location>
        <begin position="93"/>
        <end position="114"/>
    </location>
</feature>
<protein>
    <submittedName>
        <fullName evidence="2">DUF2306 domain-containing protein</fullName>
    </submittedName>
</protein>
<evidence type="ECO:0000313" key="2">
    <source>
        <dbReference type="EMBL" id="MBS9523817.1"/>
    </source>
</evidence>
<dbReference type="EMBL" id="JAHCMY010000003">
    <property type="protein sequence ID" value="MBS9523817.1"/>
    <property type="molecule type" value="Genomic_DNA"/>
</dbReference>
<dbReference type="Pfam" id="PF10067">
    <property type="entry name" value="DUF2306"/>
    <property type="match status" value="1"/>
</dbReference>
<feature type="transmembrane region" description="Helical" evidence="1">
    <location>
        <begin position="152"/>
        <end position="178"/>
    </location>
</feature>
<feature type="transmembrane region" description="Helical" evidence="1">
    <location>
        <begin position="52"/>
        <end position="73"/>
    </location>
</feature>
<feature type="transmembrane region" description="Helical" evidence="1">
    <location>
        <begin position="184"/>
        <end position="204"/>
    </location>
</feature>
<proteinExistence type="predicted"/>
<sequence length="216" mass="24571">MEKVSKYSLVLLTILLVALLMHASISELKLLVAVQSDEELKASKSFQYQYPLFHVLAFLHIPVGLIFLVTGGYQFIPVFRKRYHQTHKTVGRIFLVSSLIVSSTAITMGIFYPYGNYLESLTSAVFGTYLLAGTYWAYLHARKRNFVQHQRWVIRVYFISLSVASIRIIAAMGIIMTGKSLQEVLGVSFVMAFLLHFLAVEVWIKYQGRVLRTPLG</sequence>
<feature type="transmembrane region" description="Helical" evidence="1">
    <location>
        <begin position="120"/>
        <end position="140"/>
    </location>
</feature>
<name>A0AAP2CGS0_9BACT</name>
<dbReference type="InterPro" id="IPR018750">
    <property type="entry name" value="DUF2306_membrane"/>
</dbReference>
<evidence type="ECO:0000256" key="1">
    <source>
        <dbReference type="SAM" id="Phobius"/>
    </source>
</evidence>
<dbReference type="AlphaFoldDB" id="A0AAP2CGS0"/>
<keyword evidence="1" id="KW-0472">Membrane</keyword>
<comment type="caution">
    <text evidence="2">The sequence shown here is derived from an EMBL/GenBank/DDBJ whole genome shotgun (WGS) entry which is preliminary data.</text>
</comment>
<organism evidence="2 3">
    <name type="scientific">Litoribacter ruber</name>
    <dbReference type="NCBI Taxonomy" id="702568"/>
    <lineage>
        <taxon>Bacteria</taxon>
        <taxon>Pseudomonadati</taxon>
        <taxon>Bacteroidota</taxon>
        <taxon>Cytophagia</taxon>
        <taxon>Cytophagales</taxon>
        <taxon>Cyclobacteriaceae</taxon>
        <taxon>Litoribacter</taxon>
    </lineage>
</organism>
<reference evidence="2 3" key="1">
    <citation type="submission" date="2021-05" db="EMBL/GenBank/DDBJ databases">
        <authorList>
            <person name="Zhang Z.D."/>
            <person name="Osman G."/>
        </authorList>
    </citation>
    <scope>NUCLEOTIDE SEQUENCE [LARGE SCALE GENOMIC DNA]</scope>
    <source>
        <strain evidence="2 3">KCTC 32217</strain>
    </source>
</reference>
<keyword evidence="3" id="KW-1185">Reference proteome</keyword>
<dbReference type="RefSeq" id="WP_213944703.1">
    <property type="nucleotide sequence ID" value="NZ_JAHCMY010000003.1"/>
</dbReference>
<accession>A0AAP2CGS0</accession>